<feature type="domain" description="Knr4/Smi1-like" evidence="1">
    <location>
        <begin position="12"/>
        <end position="152"/>
    </location>
</feature>
<evidence type="ECO:0000313" key="3">
    <source>
        <dbReference type="Proteomes" id="UP001177943"/>
    </source>
</evidence>
<dbReference type="SUPFAM" id="SSF160631">
    <property type="entry name" value="SMI1/KNR4-like"/>
    <property type="match status" value="1"/>
</dbReference>
<dbReference type="Pfam" id="PF09346">
    <property type="entry name" value="SMI1_KNR4"/>
    <property type="match status" value="1"/>
</dbReference>
<dbReference type="Proteomes" id="UP001177943">
    <property type="component" value="Chromosome"/>
</dbReference>
<dbReference type="AlphaFoldDB" id="A0AA95L2R1"/>
<sequence>MKKLDFEHTFKSISIQDIMNFEKKYNISLPENYREFLLMNNGGKTKQRRFETNDLTKEGKIISSIKLFYPLSKENEVNLEKMFVDFNLGQIVPNKFLPIGSDPADNLICLSIESEDKNSVYHCDLDYLEEDGELKTEYIRLISRNFKEFINSLYIPSQMK</sequence>
<dbReference type="EMBL" id="CP126084">
    <property type="protein sequence ID" value="WHX50172.1"/>
    <property type="molecule type" value="Genomic_DNA"/>
</dbReference>
<evidence type="ECO:0000259" key="1">
    <source>
        <dbReference type="SMART" id="SM00860"/>
    </source>
</evidence>
<reference evidence="2" key="1">
    <citation type="submission" date="2023-05" db="EMBL/GenBank/DDBJ databases">
        <title>Comparative genomics of Bacillaceae isolates and their secondary metabolite potential.</title>
        <authorList>
            <person name="Song L."/>
            <person name="Nielsen L.J."/>
            <person name="Mohite O."/>
            <person name="Xu X."/>
            <person name="Weber T."/>
            <person name="Kovacs A.T."/>
        </authorList>
    </citation>
    <scope>NUCLEOTIDE SEQUENCE</scope>
    <source>
        <strain evidence="2">B2_4</strain>
    </source>
</reference>
<protein>
    <submittedName>
        <fullName evidence="2">SMI1/KNR4 family protein</fullName>
    </submittedName>
</protein>
<accession>A0AA95L2R1</accession>
<dbReference type="KEGG" id="pwn:QNH46_05770"/>
<dbReference type="InterPro" id="IPR037883">
    <property type="entry name" value="Knr4/Smi1-like_sf"/>
</dbReference>
<organism evidence="2 3">
    <name type="scientific">Paenibacillus woosongensis</name>
    <dbReference type="NCBI Taxonomy" id="307580"/>
    <lineage>
        <taxon>Bacteria</taxon>
        <taxon>Bacillati</taxon>
        <taxon>Bacillota</taxon>
        <taxon>Bacilli</taxon>
        <taxon>Bacillales</taxon>
        <taxon>Paenibacillaceae</taxon>
        <taxon>Paenibacillus</taxon>
    </lineage>
</organism>
<evidence type="ECO:0000313" key="2">
    <source>
        <dbReference type="EMBL" id="WHX50172.1"/>
    </source>
</evidence>
<gene>
    <name evidence="2" type="ORF">QNH46_05770</name>
</gene>
<dbReference type="Gene3D" id="3.40.1580.10">
    <property type="entry name" value="SMI1/KNR4-like"/>
    <property type="match status" value="1"/>
</dbReference>
<dbReference type="SMART" id="SM00860">
    <property type="entry name" value="SMI1_KNR4"/>
    <property type="match status" value="1"/>
</dbReference>
<dbReference type="RefSeq" id="WP_283927257.1">
    <property type="nucleotide sequence ID" value="NZ_CP126084.1"/>
</dbReference>
<proteinExistence type="predicted"/>
<name>A0AA95L2R1_9BACL</name>
<dbReference type="InterPro" id="IPR018958">
    <property type="entry name" value="Knr4/Smi1-like_dom"/>
</dbReference>